<gene>
    <name evidence="2" type="ORF">B0A50_01062</name>
</gene>
<name>A0A4U0UE52_9PEZI</name>
<accession>A0A4U0UE52</accession>
<proteinExistence type="predicted"/>
<feature type="compositionally biased region" description="Gly residues" evidence="1">
    <location>
        <begin position="47"/>
        <end position="56"/>
    </location>
</feature>
<feature type="compositionally biased region" description="Low complexity" evidence="1">
    <location>
        <begin position="73"/>
        <end position="84"/>
    </location>
</feature>
<evidence type="ECO:0000313" key="3">
    <source>
        <dbReference type="Proteomes" id="UP000308549"/>
    </source>
</evidence>
<feature type="compositionally biased region" description="Polar residues" evidence="1">
    <location>
        <begin position="1"/>
        <end position="39"/>
    </location>
</feature>
<protein>
    <submittedName>
        <fullName evidence="2">Uncharacterized protein</fullName>
    </submittedName>
</protein>
<reference evidence="2 3" key="1">
    <citation type="submission" date="2017-03" db="EMBL/GenBank/DDBJ databases">
        <title>Genomes of endolithic fungi from Antarctica.</title>
        <authorList>
            <person name="Coleine C."/>
            <person name="Masonjones S."/>
            <person name="Stajich J.E."/>
        </authorList>
    </citation>
    <scope>NUCLEOTIDE SEQUENCE [LARGE SCALE GENOMIC DNA]</scope>
    <source>
        <strain evidence="2 3">CCFEE 6315</strain>
    </source>
</reference>
<organism evidence="2 3">
    <name type="scientific">Salinomyces thailandicus</name>
    <dbReference type="NCBI Taxonomy" id="706561"/>
    <lineage>
        <taxon>Eukaryota</taxon>
        <taxon>Fungi</taxon>
        <taxon>Dikarya</taxon>
        <taxon>Ascomycota</taxon>
        <taxon>Pezizomycotina</taxon>
        <taxon>Dothideomycetes</taxon>
        <taxon>Dothideomycetidae</taxon>
        <taxon>Mycosphaerellales</taxon>
        <taxon>Teratosphaeriaceae</taxon>
        <taxon>Salinomyces</taxon>
    </lineage>
</organism>
<dbReference type="Proteomes" id="UP000308549">
    <property type="component" value="Unassembled WGS sequence"/>
</dbReference>
<feature type="region of interest" description="Disordered" evidence="1">
    <location>
        <begin position="1"/>
        <end position="87"/>
    </location>
</feature>
<dbReference type="OrthoDB" id="5305306at2759"/>
<keyword evidence="3" id="KW-1185">Reference proteome</keyword>
<evidence type="ECO:0000313" key="2">
    <source>
        <dbReference type="EMBL" id="TKA32836.1"/>
    </source>
</evidence>
<dbReference type="AlphaFoldDB" id="A0A4U0UE52"/>
<sequence>MSGQFSGRSQRFTNQRETPSPATRGTPNSRYSHPHSTNLGNRFRGSPGFGGRGGSFARGNFGSRGNFGGKPFPGGNNSSSTLGNRLREGRRRLCPESPFLSEYHDVAQHKLEWEAGEKRREERKAHQYDWVTATNELREALDLPRVFIPPIPLAYQGRIPTGNFGFLLQPTIFCPDWEANKGPVAPWPSKHERDYEGDGRIATDPIHRRFLPLPREDTEDGANWQHRPLIPAFDLEEFYYPIPDDLDLVYQHFEIGDPVNFPQEKLEGWLGKDLMAALDPVDHY</sequence>
<evidence type="ECO:0000256" key="1">
    <source>
        <dbReference type="SAM" id="MobiDB-lite"/>
    </source>
</evidence>
<comment type="caution">
    <text evidence="2">The sequence shown here is derived from an EMBL/GenBank/DDBJ whole genome shotgun (WGS) entry which is preliminary data.</text>
</comment>
<dbReference type="EMBL" id="NAJL01000004">
    <property type="protein sequence ID" value="TKA32836.1"/>
    <property type="molecule type" value="Genomic_DNA"/>
</dbReference>